<name>A0A975GSX5_9BACT</name>
<reference evidence="1" key="1">
    <citation type="journal article" date="2021" name="Microb. Physiol.">
        <title>Proteogenomic Insights into the Physiology of Marine, Sulfate-Reducing, Filamentous Desulfonema limicola and Desulfonema magnum.</title>
        <authorList>
            <person name="Schnaars V."/>
            <person name="Wohlbrand L."/>
            <person name="Scheve S."/>
            <person name="Hinrichs C."/>
            <person name="Reinhardt R."/>
            <person name="Rabus R."/>
        </authorList>
    </citation>
    <scope>NUCLEOTIDE SEQUENCE</scope>
    <source>
        <strain evidence="1">4be13</strain>
    </source>
</reference>
<protein>
    <submittedName>
        <fullName evidence="1">Uncharacterized protein</fullName>
    </submittedName>
</protein>
<dbReference type="Proteomes" id="UP000663722">
    <property type="component" value="Chromosome"/>
</dbReference>
<sequence length="91" mass="10611">MCYSCESRNDRKKSDYPATKVLLMGQLKRIQTKYFFKLNDENIVFKKKVCRSGVPNLQFGNIALRCFSQVFLPNCKFGTPDIFFARGFPQK</sequence>
<dbReference type="KEGG" id="dmm:dnm_085690"/>
<dbReference type="EMBL" id="CP061800">
    <property type="protein sequence ID" value="QTA92489.1"/>
    <property type="molecule type" value="Genomic_DNA"/>
</dbReference>
<keyword evidence="2" id="KW-1185">Reference proteome</keyword>
<organism evidence="1 2">
    <name type="scientific">Desulfonema magnum</name>
    <dbReference type="NCBI Taxonomy" id="45655"/>
    <lineage>
        <taxon>Bacteria</taxon>
        <taxon>Pseudomonadati</taxon>
        <taxon>Thermodesulfobacteriota</taxon>
        <taxon>Desulfobacteria</taxon>
        <taxon>Desulfobacterales</taxon>
        <taxon>Desulfococcaceae</taxon>
        <taxon>Desulfonema</taxon>
    </lineage>
</organism>
<proteinExistence type="predicted"/>
<evidence type="ECO:0000313" key="1">
    <source>
        <dbReference type="EMBL" id="QTA92489.1"/>
    </source>
</evidence>
<gene>
    <name evidence="1" type="ORF">dnm_085690</name>
</gene>
<dbReference type="AlphaFoldDB" id="A0A975GSX5"/>
<evidence type="ECO:0000313" key="2">
    <source>
        <dbReference type="Proteomes" id="UP000663722"/>
    </source>
</evidence>
<accession>A0A975GSX5</accession>